<dbReference type="SMART" id="SM00448">
    <property type="entry name" value="REC"/>
    <property type="match status" value="1"/>
</dbReference>
<comment type="caution">
    <text evidence="4">The sequence shown here is derived from an EMBL/GenBank/DDBJ whole genome shotgun (WGS) entry which is preliminary data.</text>
</comment>
<keyword evidence="1 2" id="KW-0597">Phosphoprotein</keyword>
<evidence type="ECO:0000256" key="1">
    <source>
        <dbReference type="ARBA" id="ARBA00022553"/>
    </source>
</evidence>
<name>A0ABV7KZ18_9PROT</name>
<dbReference type="Pfam" id="PF00072">
    <property type="entry name" value="Response_reg"/>
    <property type="match status" value="1"/>
</dbReference>
<dbReference type="InterPro" id="IPR001789">
    <property type="entry name" value="Sig_transdc_resp-reg_receiver"/>
</dbReference>
<dbReference type="Proteomes" id="UP001595528">
    <property type="component" value="Unassembled WGS sequence"/>
</dbReference>
<dbReference type="InterPro" id="IPR011006">
    <property type="entry name" value="CheY-like_superfamily"/>
</dbReference>
<organism evidence="4 5">
    <name type="scientific">Marinibaculum pumilum</name>
    <dbReference type="NCBI Taxonomy" id="1766165"/>
    <lineage>
        <taxon>Bacteria</taxon>
        <taxon>Pseudomonadati</taxon>
        <taxon>Pseudomonadota</taxon>
        <taxon>Alphaproteobacteria</taxon>
        <taxon>Rhodospirillales</taxon>
        <taxon>Rhodospirillaceae</taxon>
        <taxon>Marinibaculum</taxon>
    </lineage>
</organism>
<evidence type="ECO:0000313" key="5">
    <source>
        <dbReference type="Proteomes" id="UP001595528"/>
    </source>
</evidence>
<dbReference type="SUPFAM" id="SSF52172">
    <property type="entry name" value="CheY-like"/>
    <property type="match status" value="1"/>
</dbReference>
<sequence>MASGKVEQGDGPGEPDLVLGVLEPRIATALAEACPAFFEAEGVSALEVLLQPDLFAALLDSAEAGAAATVLSRADGASGYPDSVGLMIALRQGLERRLSGLDIPEVTPKTLATACRRIGDALKSSDGQLALLAALVRMTPQDRGAGKRIAGLAACLRQPLPSGAVEPLDRLLGDMLSRPAMARELFPAEMSMAQQIGTLLDTAEGRGDALGRSVPVLAAVVRSEAYPRLGQTRRGARSTAISMLGSPGQLAGTDLEAADLAVLSDELAGMQELGRRIRRLAAGDEEQRLRQALRQRATWLLQEPILASVLAGLDLYESLCALFELQTVTSEFDLRPVDDRLRRMLNDRNLSADLRRASPTIAGQVRICGQLHRRAQESTFAPAERERLAKMFDGFQLSLLKRSQILDGISTEKRIDIDLLLQAADLLAEEAFPEGEARRAVHRTLQRTIRRPLFFRTVLGDETDRDARIAGLNEVLGRLRDAGITCRSPQDLRVLCVDDEPGARKFVRMILEDLAVGEIMEARDGQEALEMVEQEDNVLDLIIADWRMPRLNGLELLKRVRKSHAQMPFLMITALATVPAVREAMHYEVDAYLAKPFPPEQLEEKILTLINR</sequence>
<keyword evidence="5" id="KW-1185">Reference proteome</keyword>
<dbReference type="Gene3D" id="3.40.50.2300">
    <property type="match status" value="1"/>
</dbReference>
<evidence type="ECO:0000259" key="3">
    <source>
        <dbReference type="PROSITE" id="PS50110"/>
    </source>
</evidence>
<feature type="modified residue" description="4-aspartylphosphate" evidence="2">
    <location>
        <position position="545"/>
    </location>
</feature>
<proteinExistence type="predicted"/>
<dbReference type="InterPro" id="IPR050595">
    <property type="entry name" value="Bact_response_regulator"/>
</dbReference>
<dbReference type="PROSITE" id="PS50110">
    <property type="entry name" value="RESPONSE_REGULATORY"/>
    <property type="match status" value="1"/>
</dbReference>
<evidence type="ECO:0000313" key="4">
    <source>
        <dbReference type="EMBL" id="MFC3227583.1"/>
    </source>
</evidence>
<accession>A0ABV7KZ18</accession>
<dbReference type="PANTHER" id="PTHR44591">
    <property type="entry name" value="STRESS RESPONSE REGULATOR PROTEIN 1"/>
    <property type="match status" value="1"/>
</dbReference>
<dbReference type="PANTHER" id="PTHR44591:SF3">
    <property type="entry name" value="RESPONSE REGULATORY DOMAIN-CONTAINING PROTEIN"/>
    <property type="match status" value="1"/>
</dbReference>
<protein>
    <submittedName>
        <fullName evidence="4">Response regulator transcription factor</fullName>
    </submittedName>
</protein>
<dbReference type="RefSeq" id="WP_379899859.1">
    <property type="nucleotide sequence ID" value="NZ_JBHRTR010000023.1"/>
</dbReference>
<dbReference type="EMBL" id="JBHRTR010000023">
    <property type="protein sequence ID" value="MFC3227583.1"/>
    <property type="molecule type" value="Genomic_DNA"/>
</dbReference>
<reference evidence="5" key="1">
    <citation type="journal article" date="2019" name="Int. J. Syst. Evol. Microbiol.">
        <title>The Global Catalogue of Microorganisms (GCM) 10K type strain sequencing project: providing services to taxonomists for standard genome sequencing and annotation.</title>
        <authorList>
            <consortium name="The Broad Institute Genomics Platform"/>
            <consortium name="The Broad Institute Genome Sequencing Center for Infectious Disease"/>
            <person name="Wu L."/>
            <person name="Ma J."/>
        </authorList>
    </citation>
    <scope>NUCLEOTIDE SEQUENCE [LARGE SCALE GENOMIC DNA]</scope>
    <source>
        <strain evidence="5">KCTC 42964</strain>
    </source>
</reference>
<evidence type="ECO:0000256" key="2">
    <source>
        <dbReference type="PROSITE-ProRule" id="PRU00169"/>
    </source>
</evidence>
<feature type="domain" description="Response regulatory" evidence="3">
    <location>
        <begin position="493"/>
        <end position="610"/>
    </location>
</feature>
<gene>
    <name evidence="4" type="ORF">ACFOGJ_10095</name>
</gene>